<dbReference type="AlphaFoldDB" id="A0A3S0ID87"/>
<sequence length="131" mass="15802">MLQVIDFNNQVKNQILTLENKCSDMCKRMEEKHRDEFQKLDAHLTIECLRTLKGKIVDQTSMFEPCYESFIEIGIEKDEESYPNAYIPIWRCKSELFHKVGYMTKYSFLEIEKKVDYMIQEMLQERLEEID</sequence>
<evidence type="ECO:0000313" key="2">
    <source>
        <dbReference type="Proteomes" id="UP000271374"/>
    </source>
</evidence>
<comment type="caution">
    <text evidence="1">The sequence shown here is derived from an EMBL/GenBank/DDBJ whole genome shotgun (WGS) entry which is preliminary data.</text>
</comment>
<reference evidence="1 2" key="1">
    <citation type="submission" date="2018-12" db="EMBL/GenBank/DDBJ databases">
        <title>Bacillus yapensis draft genome sequence.</title>
        <authorList>
            <person name="Yu L."/>
            <person name="Xu X."/>
            <person name="Tang X."/>
        </authorList>
    </citation>
    <scope>NUCLEOTIDE SEQUENCE [LARGE SCALE GENOMIC DNA]</scope>
    <source>
        <strain evidence="1 2">XXST-01</strain>
    </source>
</reference>
<name>A0A3S0ID87_9BACI</name>
<dbReference type="RefSeq" id="WP_126408945.1">
    <property type="nucleotide sequence ID" value="NZ_RXNT01000009.1"/>
</dbReference>
<dbReference type="EMBL" id="RXNT01000009">
    <property type="protein sequence ID" value="RTR31052.1"/>
    <property type="molecule type" value="Genomic_DNA"/>
</dbReference>
<keyword evidence="2" id="KW-1185">Reference proteome</keyword>
<organism evidence="1 2">
    <name type="scientific">Bacillus yapensis</name>
    <dbReference type="NCBI Taxonomy" id="2492960"/>
    <lineage>
        <taxon>Bacteria</taxon>
        <taxon>Bacillati</taxon>
        <taxon>Bacillota</taxon>
        <taxon>Bacilli</taxon>
        <taxon>Bacillales</taxon>
        <taxon>Bacillaceae</taxon>
        <taxon>Bacillus</taxon>
    </lineage>
</organism>
<protein>
    <submittedName>
        <fullName evidence="1">Uncharacterized protein</fullName>
    </submittedName>
</protein>
<dbReference type="Proteomes" id="UP000271374">
    <property type="component" value="Unassembled WGS sequence"/>
</dbReference>
<accession>A0A3S0ID87</accession>
<proteinExistence type="predicted"/>
<dbReference type="OrthoDB" id="2871148at2"/>
<gene>
    <name evidence="1" type="ORF">EKG37_12170</name>
</gene>
<evidence type="ECO:0000313" key="1">
    <source>
        <dbReference type="EMBL" id="RTR31052.1"/>
    </source>
</evidence>